<keyword evidence="7" id="KW-0874">Quinone</keyword>
<comment type="similarity">
    <text evidence="2 7">Belongs to the complex I subunit 3 family.</text>
</comment>
<sequence>MDEESGGPGVLTAWASILLLLGVVVAGLVVVYGVSMWLAPARSVGEVEPFSGGFAPEQHAFSRFHVRWYPITMIFLAFDMEMLFMYPWVKVVSEVGVAAVVEMFLFLAILFAGVLYAGREGAFRWT</sequence>
<dbReference type="Pfam" id="PF00507">
    <property type="entry name" value="Oxidored_q4"/>
    <property type="match status" value="1"/>
</dbReference>
<dbReference type="Gene3D" id="1.20.58.1610">
    <property type="entry name" value="NADH:ubiquinone/plastoquinone oxidoreductase, chain 3"/>
    <property type="match status" value="1"/>
</dbReference>
<keyword evidence="6 8" id="KW-0472">Membrane</keyword>
<keyword evidence="4 7" id="KW-0812">Transmembrane</keyword>
<evidence type="ECO:0000256" key="6">
    <source>
        <dbReference type="ARBA" id="ARBA00023136"/>
    </source>
</evidence>
<reference evidence="9" key="1">
    <citation type="submission" date="2022-06" db="EMBL/GenBank/DDBJ databases">
        <title>Genome public.</title>
        <authorList>
            <person name="Sun Q."/>
        </authorList>
    </citation>
    <scope>NUCLEOTIDE SEQUENCE</scope>
    <source>
        <strain evidence="9">CWNU-1</strain>
    </source>
</reference>
<evidence type="ECO:0000313" key="10">
    <source>
        <dbReference type="Proteomes" id="UP001431429"/>
    </source>
</evidence>
<comment type="catalytic activity">
    <reaction evidence="7">
        <text>a quinone + NADH + 5 H(+)(in) = a quinol + NAD(+) + 4 H(+)(out)</text>
        <dbReference type="Rhea" id="RHEA:57888"/>
        <dbReference type="ChEBI" id="CHEBI:15378"/>
        <dbReference type="ChEBI" id="CHEBI:24646"/>
        <dbReference type="ChEBI" id="CHEBI:57540"/>
        <dbReference type="ChEBI" id="CHEBI:57945"/>
        <dbReference type="ChEBI" id="CHEBI:132124"/>
    </reaction>
</comment>
<dbReference type="InterPro" id="IPR038430">
    <property type="entry name" value="NDAH_ubi_oxred_su3_sf"/>
</dbReference>
<gene>
    <name evidence="9" type="ORF">NBG84_15905</name>
</gene>
<name>A0ABT0UP33_9ACTN</name>
<evidence type="ECO:0000256" key="3">
    <source>
        <dbReference type="ARBA" id="ARBA00022448"/>
    </source>
</evidence>
<evidence type="ECO:0000256" key="5">
    <source>
        <dbReference type="ARBA" id="ARBA00022989"/>
    </source>
</evidence>
<organism evidence="9 10">
    <name type="scientific">Streptomyces albipurpureus</name>
    <dbReference type="NCBI Taxonomy" id="2897419"/>
    <lineage>
        <taxon>Bacteria</taxon>
        <taxon>Bacillati</taxon>
        <taxon>Actinomycetota</taxon>
        <taxon>Actinomycetes</taxon>
        <taxon>Kitasatosporales</taxon>
        <taxon>Streptomycetaceae</taxon>
        <taxon>Streptomyces</taxon>
    </lineage>
</organism>
<feature type="transmembrane region" description="Helical" evidence="8">
    <location>
        <begin position="95"/>
        <end position="117"/>
    </location>
</feature>
<evidence type="ECO:0000256" key="2">
    <source>
        <dbReference type="ARBA" id="ARBA00008472"/>
    </source>
</evidence>
<comment type="caution">
    <text evidence="9">The sequence shown here is derived from an EMBL/GenBank/DDBJ whole genome shotgun (WGS) entry which is preliminary data.</text>
</comment>
<comment type="subcellular location">
    <subcellularLocation>
        <location evidence="7">Cell membrane</location>
        <topology evidence="7">Multi-pass membrane protein</topology>
    </subcellularLocation>
    <subcellularLocation>
        <location evidence="1">Membrane</location>
    </subcellularLocation>
</comment>
<comment type="function">
    <text evidence="7">NDH-1 shuttles electrons from NADH, via FMN and iron-sulfur (Fe-S) centers, to quinones in the respiratory chain.</text>
</comment>
<protein>
    <recommendedName>
        <fullName evidence="7">NADH-quinone oxidoreductase subunit</fullName>
        <ecNumber evidence="7">7.1.1.-</ecNumber>
    </recommendedName>
</protein>
<dbReference type="RefSeq" id="WP_250920100.1">
    <property type="nucleotide sequence ID" value="NZ_JAMQAW010000012.1"/>
</dbReference>
<evidence type="ECO:0000256" key="4">
    <source>
        <dbReference type="ARBA" id="ARBA00022692"/>
    </source>
</evidence>
<evidence type="ECO:0000256" key="7">
    <source>
        <dbReference type="RuleBase" id="RU003639"/>
    </source>
</evidence>
<dbReference type="InterPro" id="IPR000440">
    <property type="entry name" value="NADH_UbQ/plastoQ_OxRdtase_su3"/>
</dbReference>
<keyword evidence="3" id="KW-0813">Transport</keyword>
<keyword evidence="7" id="KW-0520">NAD</keyword>
<dbReference type="EC" id="7.1.1.-" evidence="7"/>
<feature type="transmembrane region" description="Helical" evidence="8">
    <location>
        <begin position="12"/>
        <end position="34"/>
    </location>
</feature>
<proteinExistence type="inferred from homology"/>
<dbReference type="EMBL" id="JAMQAW010000012">
    <property type="protein sequence ID" value="MCM2389754.1"/>
    <property type="molecule type" value="Genomic_DNA"/>
</dbReference>
<keyword evidence="10" id="KW-1185">Reference proteome</keyword>
<keyword evidence="5 8" id="KW-1133">Transmembrane helix</keyword>
<evidence type="ECO:0000256" key="8">
    <source>
        <dbReference type="SAM" id="Phobius"/>
    </source>
</evidence>
<evidence type="ECO:0000313" key="9">
    <source>
        <dbReference type="EMBL" id="MCM2389754.1"/>
    </source>
</evidence>
<accession>A0ABT0UP33</accession>
<dbReference type="PANTHER" id="PTHR11058">
    <property type="entry name" value="NADH-UBIQUINONE OXIDOREDUCTASE CHAIN 3"/>
    <property type="match status" value="1"/>
</dbReference>
<dbReference type="PANTHER" id="PTHR11058:SF9">
    <property type="entry name" value="NADH-UBIQUINONE OXIDOREDUCTASE CHAIN 3"/>
    <property type="match status" value="1"/>
</dbReference>
<feature type="transmembrane region" description="Helical" evidence="8">
    <location>
        <begin position="68"/>
        <end position="89"/>
    </location>
</feature>
<dbReference type="Proteomes" id="UP001431429">
    <property type="component" value="Unassembled WGS sequence"/>
</dbReference>
<evidence type="ECO:0000256" key="1">
    <source>
        <dbReference type="ARBA" id="ARBA00004370"/>
    </source>
</evidence>